<dbReference type="InterPro" id="IPR036047">
    <property type="entry name" value="F-box-like_dom_sf"/>
</dbReference>
<evidence type="ECO:0000313" key="2">
    <source>
        <dbReference type="EMBL" id="KAG5684998.1"/>
    </source>
</evidence>
<gene>
    <name evidence="2" type="ORF">PVAND_014201</name>
</gene>
<dbReference type="OrthoDB" id="3219396at2759"/>
<sequence length="186" mass="21643">MNICHLPDNILEKIFSEIDYYEVPNLTLVCKRFNDVIGSSSQLMKNLVIFWKKNITKKADLKLLLSSNRKYQIISIKEVVGIEQNLQNVYTKYANSLTEVQFFDCSFKSSELSATLKILQENLREIGMCKVNFEIDSIMKPIGFKKLEDMNMMYFSSNGFCKIFNLFIDCKSLKSLRCEDDCEISF</sequence>
<dbReference type="EMBL" id="JADBJN010000001">
    <property type="protein sequence ID" value="KAG5684998.1"/>
    <property type="molecule type" value="Genomic_DNA"/>
</dbReference>
<dbReference type="InterPro" id="IPR032675">
    <property type="entry name" value="LRR_dom_sf"/>
</dbReference>
<dbReference type="Pfam" id="PF00646">
    <property type="entry name" value="F-box"/>
    <property type="match status" value="1"/>
</dbReference>
<proteinExistence type="predicted"/>
<name>A0A9J6CTB7_POLVA</name>
<organism evidence="2 3">
    <name type="scientific">Polypedilum vanderplanki</name>
    <name type="common">Sleeping chironomid midge</name>
    <dbReference type="NCBI Taxonomy" id="319348"/>
    <lineage>
        <taxon>Eukaryota</taxon>
        <taxon>Metazoa</taxon>
        <taxon>Ecdysozoa</taxon>
        <taxon>Arthropoda</taxon>
        <taxon>Hexapoda</taxon>
        <taxon>Insecta</taxon>
        <taxon>Pterygota</taxon>
        <taxon>Neoptera</taxon>
        <taxon>Endopterygota</taxon>
        <taxon>Diptera</taxon>
        <taxon>Nematocera</taxon>
        <taxon>Chironomoidea</taxon>
        <taxon>Chironomidae</taxon>
        <taxon>Chironominae</taxon>
        <taxon>Polypedilum</taxon>
        <taxon>Polypedilum</taxon>
    </lineage>
</organism>
<dbReference type="AlphaFoldDB" id="A0A9J6CTB7"/>
<dbReference type="InterPro" id="IPR001810">
    <property type="entry name" value="F-box_dom"/>
</dbReference>
<evidence type="ECO:0000313" key="3">
    <source>
        <dbReference type="Proteomes" id="UP001107558"/>
    </source>
</evidence>
<comment type="caution">
    <text evidence="2">The sequence shown here is derived from an EMBL/GenBank/DDBJ whole genome shotgun (WGS) entry which is preliminary data.</text>
</comment>
<evidence type="ECO:0000259" key="1">
    <source>
        <dbReference type="PROSITE" id="PS50181"/>
    </source>
</evidence>
<dbReference type="SMART" id="SM00256">
    <property type="entry name" value="FBOX"/>
    <property type="match status" value="1"/>
</dbReference>
<dbReference type="Proteomes" id="UP001107558">
    <property type="component" value="Chromosome 1"/>
</dbReference>
<dbReference type="Gene3D" id="3.80.10.10">
    <property type="entry name" value="Ribonuclease Inhibitor"/>
    <property type="match status" value="1"/>
</dbReference>
<feature type="domain" description="F-box" evidence="1">
    <location>
        <begin position="1"/>
        <end position="47"/>
    </location>
</feature>
<protein>
    <recommendedName>
        <fullName evidence="1">F-box domain-containing protein</fullName>
    </recommendedName>
</protein>
<accession>A0A9J6CTB7</accession>
<dbReference type="SUPFAM" id="SSF81383">
    <property type="entry name" value="F-box domain"/>
    <property type="match status" value="1"/>
</dbReference>
<reference evidence="2" key="1">
    <citation type="submission" date="2021-03" db="EMBL/GenBank/DDBJ databases">
        <title>Chromosome level genome of the anhydrobiotic midge Polypedilum vanderplanki.</title>
        <authorList>
            <person name="Yoshida Y."/>
            <person name="Kikawada T."/>
            <person name="Gusev O."/>
        </authorList>
    </citation>
    <scope>NUCLEOTIDE SEQUENCE</scope>
    <source>
        <strain evidence="2">NIAS01</strain>
        <tissue evidence="2">Whole body or cell culture</tissue>
    </source>
</reference>
<dbReference type="PROSITE" id="PS50181">
    <property type="entry name" value="FBOX"/>
    <property type="match status" value="1"/>
</dbReference>
<keyword evidence="3" id="KW-1185">Reference proteome</keyword>